<dbReference type="SUPFAM" id="SSF53901">
    <property type="entry name" value="Thiolase-like"/>
    <property type="match status" value="2"/>
</dbReference>
<dbReference type="OrthoDB" id="1404523at2"/>
<name>A0A3N4PXY8_9BACT</name>
<protein>
    <submittedName>
        <fullName evidence="3">Beta-ketoacyl synthase</fullName>
    </submittedName>
</protein>
<comment type="caution">
    <text evidence="3">The sequence shown here is derived from an EMBL/GenBank/DDBJ whole genome shotgun (WGS) entry which is preliminary data.</text>
</comment>
<dbReference type="GO" id="GO:0004315">
    <property type="term" value="F:3-oxoacyl-[acyl-carrier-protein] synthase activity"/>
    <property type="evidence" value="ECO:0007669"/>
    <property type="project" value="TreeGrafter"/>
</dbReference>
<dbReference type="PANTHER" id="PTHR11712">
    <property type="entry name" value="POLYKETIDE SYNTHASE-RELATED"/>
    <property type="match status" value="1"/>
</dbReference>
<feature type="domain" description="Beta-ketoacyl synthase-like N-terminal" evidence="2">
    <location>
        <begin position="41"/>
        <end position="201"/>
    </location>
</feature>
<evidence type="ECO:0000259" key="2">
    <source>
        <dbReference type="Pfam" id="PF13723"/>
    </source>
</evidence>
<dbReference type="Proteomes" id="UP000278351">
    <property type="component" value="Unassembled WGS sequence"/>
</dbReference>
<dbReference type="GO" id="GO:0006633">
    <property type="term" value="P:fatty acid biosynthetic process"/>
    <property type="evidence" value="ECO:0007669"/>
    <property type="project" value="TreeGrafter"/>
</dbReference>
<dbReference type="PANTHER" id="PTHR11712:SF336">
    <property type="entry name" value="3-OXOACYL-[ACYL-CARRIER-PROTEIN] SYNTHASE, MITOCHONDRIAL"/>
    <property type="match status" value="1"/>
</dbReference>
<evidence type="ECO:0000256" key="1">
    <source>
        <dbReference type="ARBA" id="ARBA00022679"/>
    </source>
</evidence>
<gene>
    <name evidence="3" type="ORF">EGT74_20995</name>
</gene>
<evidence type="ECO:0000313" key="4">
    <source>
        <dbReference type="Proteomes" id="UP000278351"/>
    </source>
</evidence>
<dbReference type="EMBL" id="RPDH01000002">
    <property type="protein sequence ID" value="RPE10011.1"/>
    <property type="molecule type" value="Genomic_DNA"/>
</dbReference>
<dbReference type="Gene3D" id="3.40.47.10">
    <property type="match status" value="1"/>
</dbReference>
<keyword evidence="4" id="KW-1185">Reference proteome</keyword>
<sequence>MKAYIQGTGSISAQDSNAFPTGIREYEGNRLPVADPDYKQWIDIKQIRRMGRVIKMGVGASHISLQDAGITLPDAIIMGTAYGCLADTGVFLNKLVTQREDMLTPTAFIQSTHNTVGGQIALMLGCHAYNNTFVHGAFSLENALQDSLLFLHEDPSRKILAGAVDEITDYSHSILSRFGLYKNTSTAALLHSGTPGTMAGEGAAFFVLGAEKNEQSKAELAGVEMLYKPSSADETAMHIQRFLQRHGLKPADIDLLITGRNGDAKGDAYYGVIEQQLFPQQPVAAFKHFCGEYPTAAAFGLWMAVKALQNGQVPAAAMFKGEAPEQPRTILIWNHQHTTHHALILLKAC</sequence>
<dbReference type="InterPro" id="IPR014030">
    <property type="entry name" value="Ketoacyl_synth_N"/>
</dbReference>
<keyword evidence="1" id="KW-0808">Transferase</keyword>
<accession>A0A3N4PXY8</accession>
<dbReference type="AlphaFoldDB" id="A0A3N4PXY8"/>
<reference evidence="3 4" key="1">
    <citation type="submission" date="2018-11" db="EMBL/GenBank/DDBJ databases">
        <title>Chitinophaga lutea sp.nov., isolate from arsenic contaminated soil.</title>
        <authorList>
            <person name="Zong Y."/>
        </authorList>
    </citation>
    <scope>NUCLEOTIDE SEQUENCE [LARGE SCALE GENOMIC DNA]</scope>
    <source>
        <strain evidence="3 4">ZY74</strain>
    </source>
</reference>
<dbReference type="InterPro" id="IPR000794">
    <property type="entry name" value="Beta-ketoacyl_synthase"/>
</dbReference>
<dbReference type="Pfam" id="PF13723">
    <property type="entry name" value="Ketoacyl-synt_2"/>
    <property type="match status" value="1"/>
</dbReference>
<proteinExistence type="predicted"/>
<dbReference type="InterPro" id="IPR016039">
    <property type="entry name" value="Thiolase-like"/>
</dbReference>
<organism evidence="3 4">
    <name type="scientific">Chitinophaga lutea</name>
    <dbReference type="NCBI Taxonomy" id="2488634"/>
    <lineage>
        <taxon>Bacteria</taxon>
        <taxon>Pseudomonadati</taxon>
        <taxon>Bacteroidota</taxon>
        <taxon>Chitinophagia</taxon>
        <taxon>Chitinophagales</taxon>
        <taxon>Chitinophagaceae</taxon>
        <taxon>Chitinophaga</taxon>
    </lineage>
</organism>
<evidence type="ECO:0000313" key="3">
    <source>
        <dbReference type="EMBL" id="RPE10011.1"/>
    </source>
</evidence>